<dbReference type="EMBL" id="CP151767">
    <property type="protein sequence ID" value="WZU69333.1"/>
    <property type="molecule type" value="Genomic_DNA"/>
</dbReference>
<dbReference type="InterPro" id="IPR050306">
    <property type="entry name" value="PfkB_Carbo_kinase"/>
</dbReference>
<evidence type="ECO:0000256" key="3">
    <source>
        <dbReference type="ARBA" id="ARBA00022777"/>
    </source>
</evidence>
<organism evidence="5 6">
    <name type="scientific">Yoonia rhodophyticola</name>
    <dbReference type="NCBI Taxonomy" id="3137370"/>
    <lineage>
        <taxon>Bacteria</taxon>
        <taxon>Pseudomonadati</taxon>
        <taxon>Pseudomonadota</taxon>
        <taxon>Alphaproteobacteria</taxon>
        <taxon>Rhodobacterales</taxon>
        <taxon>Paracoccaceae</taxon>
        <taxon>Yoonia</taxon>
    </lineage>
</organism>
<reference evidence="6" key="1">
    <citation type="submission" date="2024-04" db="EMBL/GenBank/DDBJ databases">
        <title>Phylogenomic analyses of a clade within the roseobacter group suggest taxonomic reassignments of species of the genera Aestuariivita, Citreicella, Loktanella, Nautella, Pelagibaca, Ruegeria, Thalassobius, Thiobacimonas and Tropicibacter, and the proposal o.</title>
        <authorList>
            <person name="Jeon C.O."/>
        </authorList>
    </citation>
    <scope>NUCLEOTIDE SEQUENCE [LARGE SCALE GENOMIC DNA]</scope>
    <source>
        <strain evidence="6">SS1-5</strain>
    </source>
</reference>
<dbReference type="Proteomes" id="UP001470809">
    <property type="component" value="Chromosome"/>
</dbReference>
<dbReference type="GO" id="GO:0006974">
    <property type="term" value="P:DNA damage response"/>
    <property type="evidence" value="ECO:0007669"/>
    <property type="project" value="TreeGrafter"/>
</dbReference>
<dbReference type="Gene3D" id="3.40.1190.20">
    <property type="match status" value="1"/>
</dbReference>
<reference evidence="5 6" key="2">
    <citation type="submission" date="2024-08" db="EMBL/GenBank/DDBJ databases">
        <title>Phylogenomic analyses of a clade within the roseobacter group suggest taxonomic reassignments of species of the genera Aestuariivita, Citreicella, Loktanella, Nautella, Pelagibaca, Ruegeria, Thalassobius, Thiobacimonas and Tropicibacter, and the proposal o.</title>
        <authorList>
            <person name="Jeon C.O."/>
        </authorList>
    </citation>
    <scope>NUCLEOTIDE SEQUENCE [LARGE SCALE GENOMIC DNA]</scope>
    <source>
        <strain evidence="5 6">SS1-5</strain>
    </source>
</reference>
<evidence type="ECO:0000259" key="4">
    <source>
        <dbReference type="Pfam" id="PF00294"/>
    </source>
</evidence>
<evidence type="ECO:0000313" key="5">
    <source>
        <dbReference type="EMBL" id="WZU69333.1"/>
    </source>
</evidence>
<dbReference type="GO" id="GO:0019698">
    <property type="term" value="P:D-galacturonate catabolic process"/>
    <property type="evidence" value="ECO:0007669"/>
    <property type="project" value="TreeGrafter"/>
</dbReference>
<keyword evidence="2" id="KW-0808">Transferase</keyword>
<protein>
    <submittedName>
        <fullName evidence="5">Sugar kinase</fullName>
    </submittedName>
</protein>
<dbReference type="PANTHER" id="PTHR43085">
    <property type="entry name" value="HEXOKINASE FAMILY MEMBER"/>
    <property type="match status" value="1"/>
</dbReference>
<dbReference type="PROSITE" id="PS00584">
    <property type="entry name" value="PFKB_KINASES_2"/>
    <property type="match status" value="1"/>
</dbReference>
<evidence type="ECO:0000313" key="6">
    <source>
        <dbReference type="Proteomes" id="UP001470809"/>
    </source>
</evidence>
<dbReference type="CDD" id="cd01166">
    <property type="entry name" value="KdgK"/>
    <property type="match status" value="1"/>
</dbReference>
<accession>A0AAN0MMB3</accession>
<sequence>MKNLISVGEAMVEMSPQSLPGHFHMGFAGDTLNTAWYAIRLSPNWNVSFMTAIGRDKTSDQLVSFLADAGIDTTHVQRHDDRTIGLYMIALEKGERHFSYWRGQSAARQLAADRARLDEAFAQADLIYFSGITLAVQEGDGRENLLAAIAAARSAGCQIVFDTNLRPALWDDNEQMCDWVSKAAEVSDMILPSHDDEAVHFGDADPEATRDRYVAAGATTVVVKNGPRTIHYQHEGRQGVVQPAIVSDVVDTTAAGDSFNAGLLAAYVEGAAIPEAIRAASNVARRVIKGRGALVPIK</sequence>
<keyword evidence="6" id="KW-1185">Reference proteome</keyword>
<dbReference type="GO" id="GO:0042840">
    <property type="term" value="P:D-glucuronate catabolic process"/>
    <property type="evidence" value="ECO:0007669"/>
    <property type="project" value="TreeGrafter"/>
</dbReference>
<evidence type="ECO:0000256" key="2">
    <source>
        <dbReference type="ARBA" id="ARBA00022679"/>
    </source>
</evidence>
<keyword evidence="3 5" id="KW-0418">Kinase</keyword>
<dbReference type="KEGG" id="yrh:AABB31_11075"/>
<comment type="similarity">
    <text evidence="1">Belongs to the carbohydrate kinase PfkB family.</text>
</comment>
<feature type="domain" description="Carbohydrate kinase PfkB" evidence="4">
    <location>
        <begin position="1"/>
        <end position="294"/>
    </location>
</feature>
<dbReference type="InterPro" id="IPR002173">
    <property type="entry name" value="Carboh/pur_kinase_PfkB_CS"/>
</dbReference>
<dbReference type="GO" id="GO:0008673">
    <property type="term" value="F:2-dehydro-3-deoxygluconokinase activity"/>
    <property type="evidence" value="ECO:0007669"/>
    <property type="project" value="TreeGrafter"/>
</dbReference>
<proteinExistence type="inferred from homology"/>
<dbReference type="RefSeq" id="WP_342078625.1">
    <property type="nucleotide sequence ID" value="NZ_CP151767.2"/>
</dbReference>
<dbReference type="AlphaFoldDB" id="A0AAN0MMB3"/>
<dbReference type="SUPFAM" id="SSF53613">
    <property type="entry name" value="Ribokinase-like"/>
    <property type="match status" value="1"/>
</dbReference>
<dbReference type="InterPro" id="IPR011611">
    <property type="entry name" value="PfkB_dom"/>
</dbReference>
<dbReference type="InterPro" id="IPR029056">
    <property type="entry name" value="Ribokinase-like"/>
</dbReference>
<gene>
    <name evidence="5" type="ORF">AABB31_11075</name>
</gene>
<dbReference type="GO" id="GO:0005829">
    <property type="term" value="C:cytosol"/>
    <property type="evidence" value="ECO:0007669"/>
    <property type="project" value="TreeGrafter"/>
</dbReference>
<name>A0AAN0MMB3_9RHOB</name>
<dbReference type="PANTHER" id="PTHR43085:SF15">
    <property type="entry name" value="2-DEHYDRO-3-DEOXYGLUCONOKINASE"/>
    <property type="match status" value="1"/>
</dbReference>
<evidence type="ECO:0000256" key="1">
    <source>
        <dbReference type="ARBA" id="ARBA00010688"/>
    </source>
</evidence>
<dbReference type="Pfam" id="PF00294">
    <property type="entry name" value="PfkB"/>
    <property type="match status" value="1"/>
</dbReference>